<reference evidence="1 2" key="1">
    <citation type="submission" date="2014-04" db="EMBL/GenBank/DDBJ databases">
        <authorList>
            <consortium name="DOE Joint Genome Institute"/>
            <person name="Kuo A."/>
            <person name="Kohler A."/>
            <person name="Jargeat P."/>
            <person name="Nagy L.G."/>
            <person name="Floudas D."/>
            <person name="Copeland A."/>
            <person name="Barry K.W."/>
            <person name="Cichocki N."/>
            <person name="Veneault-Fourrey C."/>
            <person name="LaButti K."/>
            <person name="Lindquist E.A."/>
            <person name="Lipzen A."/>
            <person name="Lundell T."/>
            <person name="Morin E."/>
            <person name="Murat C."/>
            <person name="Sun H."/>
            <person name="Tunlid A."/>
            <person name="Henrissat B."/>
            <person name="Grigoriev I.V."/>
            <person name="Hibbett D.S."/>
            <person name="Martin F."/>
            <person name="Nordberg H.P."/>
            <person name="Cantor M.N."/>
            <person name="Hua S.X."/>
        </authorList>
    </citation>
    <scope>NUCLEOTIDE SEQUENCE [LARGE SCALE GENOMIC DNA]</scope>
    <source>
        <strain evidence="1 2">Ve08.2h10</strain>
    </source>
</reference>
<name>A0A0D0E8Y9_9AGAM</name>
<evidence type="ECO:0000313" key="2">
    <source>
        <dbReference type="Proteomes" id="UP000054538"/>
    </source>
</evidence>
<accession>A0A0D0E8Y9</accession>
<sequence>MTLQTQDNAKIRGLCRLFAPRVEFFPTTGISGAPSPGIDLIIRPDGGTRRR</sequence>
<dbReference type="HOGENOM" id="CLU_3107056_0_0_1"/>
<dbReference type="Proteomes" id="UP000054538">
    <property type="component" value="Unassembled WGS sequence"/>
</dbReference>
<keyword evidence="2" id="KW-1185">Reference proteome</keyword>
<dbReference type="InParanoid" id="A0A0D0E8Y9"/>
<evidence type="ECO:0000313" key="1">
    <source>
        <dbReference type="EMBL" id="KIK95340.1"/>
    </source>
</evidence>
<dbReference type="EMBL" id="KN825048">
    <property type="protein sequence ID" value="KIK95340.1"/>
    <property type="molecule type" value="Genomic_DNA"/>
</dbReference>
<gene>
    <name evidence="1" type="ORF">PAXRUDRAFT_827142</name>
</gene>
<reference evidence="2" key="2">
    <citation type="submission" date="2015-01" db="EMBL/GenBank/DDBJ databases">
        <title>Evolutionary Origins and Diversification of the Mycorrhizal Mutualists.</title>
        <authorList>
            <consortium name="DOE Joint Genome Institute"/>
            <consortium name="Mycorrhizal Genomics Consortium"/>
            <person name="Kohler A."/>
            <person name="Kuo A."/>
            <person name="Nagy L.G."/>
            <person name="Floudas D."/>
            <person name="Copeland A."/>
            <person name="Barry K.W."/>
            <person name="Cichocki N."/>
            <person name="Veneault-Fourrey C."/>
            <person name="LaButti K."/>
            <person name="Lindquist E.A."/>
            <person name="Lipzen A."/>
            <person name="Lundell T."/>
            <person name="Morin E."/>
            <person name="Murat C."/>
            <person name="Riley R."/>
            <person name="Ohm R."/>
            <person name="Sun H."/>
            <person name="Tunlid A."/>
            <person name="Henrissat B."/>
            <person name="Grigoriev I.V."/>
            <person name="Hibbett D.S."/>
            <person name="Martin F."/>
        </authorList>
    </citation>
    <scope>NUCLEOTIDE SEQUENCE [LARGE SCALE GENOMIC DNA]</scope>
    <source>
        <strain evidence="2">Ve08.2h10</strain>
    </source>
</reference>
<organism evidence="1 2">
    <name type="scientific">Paxillus rubicundulus Ve08.2h10</name>
    <dbReference type="NCBI Taxonomy" id="930991"/>
    <lineage>
        <taxon>Eukaryota</taxon>
        <taxon>Fungi</taxon>
        <taxon>Dikarya</taxon>
        <taxon>Basidiomycota</taxon>
        <taxon>Agaricomycotina</taxon>
        <taxon>Agaricomycetes</taxon>
        <taxon>Agaricomycetidae</taxon>
        <taxon>Boletales</taxon>
        <taxon>Paxilineae</taxon>
        <taxon>Paxillaceae</taxon>
        <taxon>Paxillus</taxon>
    </lineage>
</organism>
<dbReference type="AlphaFoldDB" id="A0A0D0E8Y9"/>
<proteinExistence type="predicted"/>
<protein>
    <submittedName>
        <fullName evidence="1">Uncharacterized protein</fullName>
    </submittedName>
</protein>